<dbReference type="GO" id="GO:0045892">
    <property type="term" value="P:negative regulation of DNA-templated transcription"/>
    <property type="evidence" value="ECO:0007669"/>
    <property type="project" value="InterPro"/>
</dbReference>
<name>A0A5C6AWT7_9BACT</name>
<evidence type="ECO:0000313" key="2">
    <source>
        <dbReference type="Proteomes" id="UP000316213"/>
    </source>
</evidence>
<accession>A0A5C6AWT7</accession>
<dbReference type="AlphaFoldDB" id="A0A5C6AWT7"/>
<comment type="caution">
    <text evidence="1">The sequence shown here is derived from an EMBL/GenBank/DDBJ whole genome shotgun (WGS) entry which is preliminary data.</text>
</comment>
<proteinExistence type="predicted"/>
<keyword evidence="2" id="KW-1185">Reference proteome</keyword>
<evidence type="ECO:0000313" key="1">
    <source>
        <dbReference type="EMBL" id="TWU03502.1"/>
    </source>
</evidence>
<dbReference type="Pfam" id="PF06953">
    <property type="entry name" value="ArsD"/>
    <property type="match status" value="1"/>
</dbReference>
<dbReference type="RefSeq" id="WP_146576005.1">
    <property type="nucleotide sequence ID" value="NZ_SJPM01000001.1"/>
</dbReference>
<protein>
    <submittedName>
        <fullName evidence="1">Arsenical resistance operon trans-acting repressor ArsD</fullName>
    </submittedName>
</protein>
<dbReference type="NCBIfam" id="NF033727">
    <property type="entry name" value="chaperon_ArsD"/>
    <property type="match status" value="1"/>
</dbReference>
<dbReference type="OrthoDB" id="9801358at2"/>
<dbReference type="GO" id="GO:0003677">
    <property type="term" value="F:DNA binding"/>
    <property type="evidence" value="ECO:0007669"/>
    <property type="project" value="InterPro"/>
</dbReference>
<dbReference type="InterPro" id="IPR010712">
    <property type="entry name" value="Arsenical-R_ArsD"/>
</dbReference>
<sequence>MPKVQIFDKAMCCSTGVCGPQVDSVLPKFAADLEWLQAQGHDVERFNLAQDPAEFVKNATVQQWLTDEGVECLPLVIVDQRVVSRSEYPTRENLALWTGTSTKAMARLPMASDSGCCGGDSGCC</sequence>
<dbReference type="Gene3D" id="3.40.30.10">
    <property type="entry name" value="Glutaredoxin"/>
    <property type="match status" value="1"/>
</dbReference>
<dbReference type="GO" id="GO:0046685">
    <property type="term" value="P:response to arsenic-containing substance"/>
    <property type="evidence" value="ECO:0007669"/>
    <property type="project" value="InterPro"/>
</dbReference>
<reference evidence="1 2" key="1">
    <citation type="submission" date="2019-02" db="EMBL/GenBank/DDBJ databases">
        <title>Deep-cultivation of Planctomycetes and their phenomic and genomic characterization uncovers novel biology.</title>
        <authorList>
            <person name="Wiegand S."/>
            <person name="Jogler M."/>
            <person name="Boedeker C."/>
            <person name="Pinto D."/>
            <person name="Vollmers J."/>
            <person name="Rivas-Marin E."/>
            <person name="Kohn T."/>
            <person name="Peeters S.H."/>
            <person name="Heuer A."/>
            <person name="Rast P."/>
            <person name="Oberbeckmann S."/>
            <person name="Bunk B."/>
            <person name="Jeske O."/>
            <person name="Meyerdierks A."/>
            <person name="Storesund J.E."/>
            <person name="Kallscheuer N."/>
            <person name="Luecker S."/>
            <person name="Lage O.M."/>
            <person name="Pohl T."/>
            <person name="Merkel B.J."/>
            <person name="Hornburger P."/>
            <person name="Mueller R.-W."/>
            <person name="Bruemmer F."/>
            <person name="Labrenz M."/>
            <person name="Spormann A.M."/>
            <person name="Op Den Camp H."/>
            <person name="Overmann J."/>
            <person name="Amann R."/>
            <person name="Jetten M.S.M."/>
            <person name="Mascher T."/>
            <person name="Medema M.H."/>
            <person name="Devos D.P."/>
            <person name="Kaster A.-K."/>
            <person name="Ovreas L."/>
            <person name="Rohde M."/>
            <person name="Galperin M.Y."/>
            <person name="Jogler C."/>
        </authorList>
    </citation>
    <scope>NUCLEOTIDE SEQUENCE [LARGE SCALE GENOMIC DNA]</scope>
    <source>
        <strain evidence="1 2">Pla100</strain>
    </source>
</reference>
<dbReference type="EMBL" id="SJPM01000001">
    <property type="protein sequence ID" value="TWU03502.1"/>
    <property type="molecule type" value="Genomic_DNA"/>
</dbReference>
<organism evidence="1 2">
    <name type="scientific">Neorhodopirellula pilleata</name>
    <dbReference type="NCBI Taxonomy" id="2714738"/>
    <lineage>
        <taxon>Bacteria</taxon>
        <taxon>Pseudomonadati</taxon>
        <taxon>Planctomycetota</taxon>
        <taxon>Planctomycetia</taxon>
        <taxon>Pirellulales</taxon>
        <taxon>Pirellulaceae</taxon>
        <taxon>Neorhodopirellula</taxon>
    </lineage>
</organism>
<gene>
    <name evidence="1" type="primary">arsD</name>
    <name evidence="1" type="ORF">Pla100_04290</name>
</gene>
<dbReference type="Proteomes" id="UP000316213">
    <property type="component" value="Unassembled WGS sequence"/>
</dbReference>